<dbReference type="STRING" id="138074.SYMBAF_110093"/>
<name>A0A068YXU1_9GAMM</name>
<reference evidence="1 2" key="1">
    <citation type="journal article" date="2014" name="Genome Announc.">
        <title>Whole-Genome Sequence of Serratia symbiotica Strain CWBI-2.3T, a Free-Living Symbiont of the Black Bean Aphid Aphis fabae.</title>
        <authorList>
            <person name="Foray V."/>
            <person name="Grigorescu A.S."/>
            <person name="Sabri A."/>
            <person name="Haubruge E."/>
            <person name="Lognay G."/>
            <person name="Francis F."/>
            <person name="Fauconnier M.L."/>
            <person name="Hance T."/>
            <person name="Thonart P."/>
        </authorList>
    </citation>
    <scope>NUCLEOTIDE SEQUENCE [LARGE SCALE GENOMIC DNA]</scope>
    <source>
        <strain evidence="1">CWBI-2.3</strain>
    </source>
</reference>
<dbReference type="EMBL" id="CP050855">
    <property type="protein sequence ID" value="QLH63978.1"/>
    <property type="molecule type" value="Genomic_DNA"/>
</dbReference>
<dbReference type="InterPro" id="IPR052534">
    <property type="entry name" value="Extracell_DNA_Util/SecSys_Comp"/>
</dbReference>
<proteinExistence type="predicted"/>
<gene>
    <name evidence="1" type="ORF">SYMBAF_14980</name>
</gene>
<evidence type="ECO:0000313" key="2">
    <source>
        <dbReference type="Proteomes" id="UP000042738"/>
    </source>
</evidence>
<dbReference type="PANTHER" id="PTHR40278">
    <property type="entry name" value="DNA UTILIZATION PROTEIN HOFN"/>
    <property type="match status" value="1"/>
</dbReference>
<dbReference type="Proteomes" id="UP000042738">
    <property type="component" value="Chromosome"/>
</dbReference>
<dbReference type="Pfam" id="PF05137">
    <property type="entry name" value="PilN"/>
    <property type="match status" value="1"/>
</dbReference>
<dbReference type="GeneID" id="93737787"/>
<dbReference type="PANTHER" id="PTHR40278:SF1">
    <property type="entry name" value="DNA UTILIZATION PROTEIN HOFN"/>
    <property type="match status" value="1"/>
</dbReference>
<accession>A0A068YXU1</accession>
<dbReference type="InterPro" id="IPR007813">
    <property type="entry name" value="PilN"/>
</dbReference>
<dbReference type="AlphaFoldDB" id="A0A068YXU1"/>
<evidence type="ECO:0000313" key="1">
    <source>
        <dbReference type="EMBL" id="QLH63978.1"/>
    </source>
</evidence>
<protein>
    <submittedName>
        <fullName evidence="1">PilN domain-containing protein</fullName>
    </submittedName>
</protein>
<sequence length="178" mass="20745">MYQVNLLPWRRQRLRRRGVFWLCMFALQLVLLLLVTVAVFSLQHSRQVQRQESLESLSEALTVLTQRYQQAQQALAQFEQQKARVELQARNLQHNQRYRQFLQQLSVAVPPPLWLIALDGSLQGGLQLRGFSRHSAAIAQFEQRLTAMPLLRQHRLEEVVQSKDSLLAFTLMAWGRDG</sequence>
<dbReference type="RefSeq" id="WP_040263666.1">
    <property type="nucleotide sequence ID" value="NZ_CAXKXZ010000005.1"/>
</dbReference>
<organism evidence="1 2">
    <name type="scientific">Serratia symbiotica</name>
    <dbReference type="NCBI Taxonomy" id="138074"/>
    <lineage>
        <taxon>Bacteria</taxon>
        <taxon>Pseudomonadati</taxon>
        <taxon>Pseudomonadota</taxon>
        <taxon>Gammaproteobacteria</taxon>
        <taxon>Enterobacterales</taxon>
        <taxon>Yersiniaceae</taxon>
        <taxon>Serratia</taxon>
    </lineage>
</organism>